<dbReference type="InterPro" id="IPR011992">
    <property type="entry name" value="EF-hand-dom_pair"/>
</dbReference>
<feature type="domain" description="EF-hand" evidence="8">
    <location>
        <begin position="35"/>
        <end position="70"/>
    </location>
</feature>
<proteinExistence type="inferred from homology"/>
<dbReference type="PROSITE" id="PS00018">
    <property type="entry name" value="EF_HAND_1"/>
    <property type="match status" value="2"/>
</dbReference>
<dbReference type="CDD" id="cd00051">
    <property type="entry name" value="EFh"/>
    <property type="match status" value="1"/>
</dbReference>
<evidence type="ECO:0000256" key="5">
    <source>
        <dbReference type="ARBA" id="ARBA00022837"/>
    </source>
</evidence>
<feature type="domain" description="EF-hand" evidence="8">
    <location>
        <begin position="71"/>
        <end position="106"/>
    </location>
</feature>
<evidence type="ECO:0000256" key="1">
    <source>
        <dbReference type="ARBA" id="ARBA00005253"/>
    </source>
</evidence>
<keyword evidence="5" id="KW-0106">Calcium</keyword>
<dbReference type="SMART" id="SM00054">
    <property type="entry name" value="EFh"/>
    <property type="match status" value="2"/>
</dbReference>
<dbReference type="GO" id="GO:0005509">
    <property type="term" value="F:calcium ion binding"/>
    <property type="evidence" value="ECO:0007669"/>
    <property type="project" value="InterPro"/>
</dbReference>
<protein>
    <recommendedName>
        <fullName evidence="2">Calmodulin</fullName>
    </recommendedName>
</protein>
<dbReference type="AlphaFoldDB" id="A0A813KTT8"/>
<dbReference type="GO" id="GO:0016460">
    <property type="term" value="C:myosin II complex"/>
    <property type="evidence" value="ECO:0007669"/>
    <property type="project" value="TreeGrafter"/>
</dbReference>
<feature type="non-terminal residue" evidence="9">
    <location>
        <position position="374"/>
    </location>
</feature>
<name>A0A813KTT8_POLGL</name>
<dbReference type="PANTHER" id="PTHR23048">
    <property type="entry name" value="MYOSIN LIGHT CHAIN 1, 3"/>
    <property type="match status" value="1"/>
</dbReference>
<dbReference type="PROSITE" id="PS50222">
    <property type="entry name" value="EF_HAND_2"/>
    <property type="match status" value="2"/>
</dbReference>
<evidence type="ECO:0000256" key="6">
    <source>
        <dbReference type="ARBA" id="ARBA00022990"/>
    </source>
</evidence>
<dbReference type="PANTHER" id="PTHR23048:SF0">
    <property type="entry name" value="CALMODULIN LIKE 3"/>
    <property type="match status" value="1"/>
</dbReference>
<comment type="caution">
    <text evidence="9">The sequence shown here is derived from an EMBL/GenBank/DDBJ whole genome shotgun (WGS) entry which is preliminary data.</text>
</comment>
<evidence type="ECO:0000256" key="4">
    <source>
        <dbReference type="ARBA" id="ARBA00022737"/>
    </source>
</evidence>
<sequence>RQQRPPRVVPETASSAWRRQRGGPSVPGKMVLDEQFIQKCREAFNTFDQDGSGTIDTPEMKQLLEAIGEAPSEEELFRFMADVDEDGTGEIEFAEFLRAFEKQRGGAQELEDELDTIDAFVALGGEPDKTSFIDTARLVSVVKDEFGMTIKIERLIEAMGALLLAAAAGVAAVCWGSSLAPSFVLGQPTLQRSSAVARRAEEAAAAVLEAPPSDEQLEGTVSKEPRPSRRIKPKRERRGTLCYARRELNEEAERMRAVIQPLLMERHLSIKEVTFVLNRIGAPLRHLMYKPRQGVPIFTEHKVRRLCRRAKNEKGDRLIRFVRPPYLPPLSPGAPYPPPMKDVYAEVPPLGWQGGQFTPMKAIDERSERDDGEE</sequence>
<comment type="similarity">
    <text evidence="1">Belongs to the centrin family.</text>
</comment>
<feature type="region of interest" description="Disordered" evidence="7">
    <location>
        <begin position="352"/>
        <end position="374"/>
    </location>
</feature>
<evidence type="ECO:0000313" key="9">
    <source>
        <dbReference type="EMBL" id="CAE8712921.1"/>
    </source>
</evidence>
<dbReference type="InterPro" id="IPR002048">
    <property type="entry name" value="EF_hand_dom"/>
</dbReference>
<dbReference type="Pfam" id="PF13499">
    <property type="entry name" value="EF-hand_7"/>
    <property type="match status" value="1"/>
</dbReference>
<evidence type="ECO:0000256" key="2">
    <source>
        <dbReference type="ARBA" id="ARBA00020786"/>
    </source>
</evidence>
<feature type="region of interest" description="Disordered" evidence="7">
    <location>
        <begin position="211"/>
        <end position="236"/>
    </location>
</feature>
<evidence type="ECO:0000313" key="10">
    <source>
        <dbReference type="Proteomes" id="UP000626109"/>
    </source>
</evidence>
<keyword evidence="3" id="KW-0479">Metal-binding</keyword>
<evidence type="ECO:0000256" key="3">
    <source>
        <dbReference type="ARBA" id="ARBA00022723"/>
    </source>
</evidence>
<evidence type="ECO:0000256" key="7">
    <source>
        <dbReference type="SAM" id="MobiDB-lite"/>
    </source>
</evidence>
<dbReference type="Proteomes" id="UP000626109">
    <property type="component" value="Unassembled WGS sequence"/>
</dbReference>
<reference evidence="9" key="1">
    <citation type="submission" date="2021-02" db="EMBL/GenBank/DDBJ databases">
        <authorList>
            <person name="Dougan E. K."/>
            <person name="Rhodes N."/>
            <person name="Thang M."/>
            <person name="Chan C."/>
        </authorList>
    </citation>
    <scope>NUCLEOTIDE SEQUENCE</scope>
</reference>
<dbReference type="EMBL" id="CAJNNW010032415">
    <property type="protein sequence ID" value="CAE8712921.1"/>
    <property type="molecule type" value="Genomic_DNA"/>
</dbReference>
<dbReference type="FunFam" id="1.10.238.10:FF:000178">
    <property type="entry name" value="Calmodulin-2 A"/>
    <property type="match status" value="1"/>
</dbReference>
<gene>
    <name evidence="9" type="ORF">PGLA2088_LOCUS37245</name>
</gene>
<dbReference type="InterPro" id="IPR018247">
    <property type="entry name" value="EF_Hand_1_Ca_BS"/>
</dbReference>
<organism evidence="9 10">
    <name type="scientific">Polarella glacialis</name>
    <name type="common">Dinoflagellate</name>
    <dbReference type="NCBI Taxonomy" id="89957"/>
    <lineage>
        <taxon>Eukaryota</taxon>
        <taxon>Sar</taxon>
        <taxon>Alveolata</taxon>
        <taxon>Dinophyceae</taxon>
        <taxon>Suessiales</taxon>
        <taxon>Suessiaceae</taxon>
        <taxon>Polarella</taxon>
    </lineage>
</organism>
<keyword evidence="6" id="KW-0007">Acetylation</keyword>
<dbReference type="InterPro" id="IPR050230">
    <property type="entry name" value="CALM/Myosin/TropC-like"/>
</dbReference>
<accession>A0A813KTT8</accession>
<feature type="compositionally biased region" description="Basic and acidic residues" evidence="7">
    <location>
        <begin position="362"/>
        <end position="374"/>
    </location>
</feature>
<evidence type="ECO:0000259" key="8">
    <source>
        <dbReference type="PROSITE" id="PS50222"/>
    </source>
</evidence>
<dbReference type="SUPFAM" id="SSF47473">
    <property type="entry name" value="EF-hand"/>
    <property type="match status" value="1"/>
</dbReference>
<dbReference type="Gene3D" id="1.10.238.10">
    <property type="entry name" value="EF-hand"/>
    <property type="match status" value="1"/>
</dbReference>
<keyword evidence="4" id="KW-0677">Repeat</keyword>
<feature type="region of interest" description="Disordered" evidence="7">
    <location>
        <begin position="1"/>
        <end position="25"/>
    </location>
</feature>